<dbReference type="Pfam" id="PF01510">
    <property type="entry name" value="Amidase_2"/>
    <property type="match status" value="1"/>
</dbReference>
<comment type="similarity">
    <text evidence="1">Belongs to the N-acetylmuramoyl-L-alanine amidase 2 family.</text>
</comment>
<evidence type="ECO:0000259" key="2">
    <source>
        <dbReference type="SMART" id="SM00701"/>
    </source>
</evidence>
<dbReference type="GO" id="GO:0008270">
    <property type="term" value="F:zinc ion binding"/>
    <property type="evidence" value="ECO:0007669"/>
    <property type="project" value="InterPro"/>
</dbReference>
<dbReference type="InterPro" id="IPR015510">
    <property type="entry name" value="PGRP"/>
</dbReference>
<dbReference type="EMBL" id="FOKY01000002">
    <property type="protein sequence ID" value="SFB75582.1"/>
    <property type="molecule type" value="Genomic_DNA"/>
</dbReference>
<gene>
    <name evidence="3" type="ORF">SAMN02745150_00639</name>
</gene>
<proteinExistence type="inferred from homology"/>
<dbReference type="AlphaFoldDB" id="A0A1I1DMJ0"/>
<dbReference type="PANTHER" id="PTHR11022:SF41">
    <property type="entry name" value="PEPTIDOGLYCAN-RECOGNITION PROTEIN LC-RELATED"/>
    <property type="match status" value="1"/>
</dbReference>
<keyword evidence="4" id="KW-1185">Reference proteome</keyword>
<dbReference type="SMART" id="SM00701">
    <property type="entry name" value="PGRP"/>
    <property type="match status" value="1"/>
</dbReference>
<dbReference type="RefSeq" id="WP_092318553.1">
    <property type="nucleotide sequence ID" value="NZ_FOKY01000002.1"/>
</dbReference>
<reference evidence="4" key="1">
    <citation type="submission" date="2016-10" db="EMBL/GenBank/DDBJ databases">
        <authorList>
            <person name="Varghese N."/>
            <person name="Submissions S."/>
        </authorList>
    </citation>
    <scope>NUCLEOTIDE SEQUENCE [LARGE SCALE GENOMIC DNA]</scope>
    <source>
        <strain evidence="4">ATCC 43811</strain>
    </source>
</reference>
<protein>
    <submittedName>
        <fullName evidence="3">N-acetylmuramoyl-L-alanine amidase</fullName>
    </submittedName>
</protein>
<dbReference type="PANTHER" id="PTHR11022">
    <property type="entry name" value="PEPTIDOGLYCAN RECOGNITION PROTEIN"/>
    <property type="match status" value="1"/>
</dbReference>
<sequence>MKIIEDLKNIKIQEIWRKKPMMVHTSAVASYDHRHQALSIERYHKGLGWKNCGYSYIIERDGTLYESEALYGQQYHCKHGGQNRLSLGICLSGDVTKQSPTDLQITVLQCLLEAYEISQVIYHCDFNKNKSCPGSYIIAALENYPQIPVMRY</sequence>
<dbReference type="CDD" id="cd06583">
    <property type="entry name" value="PGRP"/>
    <property type="match status" value="1"/>
</dbReference>
<dbReference type="InterPro" id="IPR002502">
    <property type="entry name" value="Amidase_domain"/>
</dbReference>
<accession>A0A1I1DMJ0</accession>
<dbReference type="STRING" id="34097.SAMN02745150_00639"/>
<dbReference type="Proteomes" id="UP000240042">
    <property type="component" value="Unassembled WGS sequence"/>
</dbReference>
<dbReference type="InterPro" id="IPR006619">
    <property type="entry name" value="PGRP_domain_met/bac"/>
</dbReference>
<dbReference type="GO" id="GO:0008745">
    <property type="term" value="F:N-acetylmuramoyl-L-alanine amidase activity"/>
    <property type="evidence" value="ECO:0007669"/>
    <property type="project" value="InterPro"/>
</dbReference>
<dbReference type="InterPro" id="IPR036505">
    <property type="entry name" value="Amidase/PGRP_sf"/>
</dbReference>
<organism evidence="3 4">
    <name type="scientific">Brevinema andersonii</name>
    <dbReference type="NCBI Taxonomy" id="34097"/>
    <lineage>
        <taxon>Bacteria</taxon>
        <taxon>Pseudomonadati</taxon>
        <taxon>Spirochaetota</taxon>
        <taxon>Spirochaetia</taxon>
        <taxon>Brevinematales</taxon>
        <taxon>Brevinemataceae</taxon>
        <taxon>Brevinema</taxon>
    </lineage>
</organism>
<dbReference type="OrthoDB" id="1037861at2"/>
<dbReference type="Gene3D" id="3.40.80.10">
    <property type="entry name" value="Peptidoglycan recognition protein-like"/>
    <property type="match status" value="1"/>
</dbReference>
<feature type="domain" description="Peptidoglycan recognition protein family" evidence="2">
    <location>
        <begin position="8"/>
        <end position="127"/>
    </location>
</feature>
<evidence type="ECO:0000256" key="1">
    <source>
        <dbReference type="ARBA" id="ARBA00007553"/>
    </source>
</evidence>
<dbReference type="SUPFAM" id="SSF55846">
    <property type="entry name" value="N-acetylmuramoyl-L-alanine amidase-like"/>
    <property type="match status" value="1"/>
</dbReference>
<evidence type="ECO:0000313" key="3">
    <source>
        <dbReference type="EMBL" id="SFB75582.1"/>
    </source>
</evidence>
<name>A0A1I1DMJ0_BREAD</name>
<evidence type="ECO:0000313" key="4">
    <source>
        <dbReference type="Proteomes" id="UP000240042"/>
    </source>
</evidence>
<dbReference type="GO" id="GO:0009253">
    <property type="term" value="P:peptidoglycan catabolic process"/>
    <property type="evidence" value="ECO:0007669"/>
    <property type="project" value="InterPro"/>
</dbReference>